<dbReference type="Pfam" id="PF24515">
    <property type="entry name" value="ARM_KNTC1_3rd"/>
    <property type="match status" value="1"/>
</dbReference>
<dbReference type="EMBL" id="JBJQND010000006">
    <property type="protein sequence ID" value="KAL3872886.1"/>
    <property type="molecule type" value="Genomic_DNA"/>
</dbReference>
<gene>
    <name evidence="6" type="ORF">ACJMK2_036067</name>
</gene>
<proteinExistence type="predicted"/>
<dbReference type="PANTHER" id="PTHR15688:SF1">
    <property type="entry name" value="KINETOCHORE-ASSOCIATED PROTEIN 1"/>
    <property type="match status" value="1"/>
</dbReference>
<feature type="domain" description="KNTC1 second ARM-repeats" evidence="4">
    <location>
        <begin position="737"/>
        <end position="901"/>
    </location>
</feature>
<dbReference type="Pfam" id="PF24520">
    <property type="entry name" value="ARM_KNTC1_1st"/>
    <property type="match status" value="1"/>
</dbReference>
<dbReference type="InterPro" id="IPR036322">
    <property type="entry name" value="WD40_repeat_dom_sf"/>
</dbReference>
<dbReference type="Gene3D" id="2.130.10.10">
    <property type="entry name" value="YVTN repeat-like/Quinoprotein amine dehydrogenase"/>
    <property type="match status" value="1"/>
</dbReference>
<dbReference type="PANTHER" id="PTHR15688">
    <property type="entry name" value="KINETOCHORE-ASSOCIATED PROTEIN 1"/>
    <property type="match status" value="1"/>
</dbReference>
<evidence type="ECO:0000259" key="5">
    <source>
        <dbReference type="Pfam" id="PF24520"/>
    </source>
</evidence>
<name>A0ABD3WG21_SINWO</name>
<dbReference type="InterPro" id="IPR055405">
    <property type="entry name" value="ARM_KNTC1_3rd"/>
</dbReference>
<evidence type="ECO:0000259" key="1">
    <source>
        <dbReference type="Pfam" id="PF10493"/>
    </source>
</evidence>
<dbReference type="InterPro" id="IPR015943">
    <property type="entry name" value="WD40/YVTN_repeat-like_dom_sf"/>
</dbReference>
<dbReference type="Proteomes" id="UP001634394">
    <property type="component" value="Unassembled WGS sequence"/>
</dbReference>
<sequence length="1926" mass="219679">MWDILETDFGEDETANFGPRKETGTALYQIDTIATVSGPDKNNTQMPLIASSVLGDLTCLSVNKHLFVNSRDTLGFEFDLEELEWSPDGTMIIVGGSTGDLYILDAETMAIIFTFNLVPEEEKVDRKAFRRIVFSECYDLVILTATKHVIVLKEINRDLFGDEMDIRSVVGEKLSMANAGSQHSVVRDVVICGDSIVTLGSGESIMSVWSLKDRNIILDGCVGNILDENMGLIQGKSSSDGNYVFTLDEKYHVCLWNINLLVPLKCWTDIEVAEFQLLETREIKNNSLRDMKLVLLTVPKDGVCNFKVQSLPDWDTVYDLQLNAPCVLAKCDALQDNLYVSECASEESNPKSITQIRFRCLTESDPSTRLSRILYKNKFEEAEAFAKMYQLDIELVRQRKMIHLIDQLSHWNVHKYTEDQVKEMTNQFWTCLDTVEDDLFIADTCMRVSLPTYEATRKLLDYCKKRLISFGSKANNKDSLSQERQQVFLSKFLEISHRLNTYAKVYGEENYNAEKWDQFMKMKLLVEALSLMDRGQIDKGFTIWACHQSEWDKMLNVEVLQMFLQALPDNLPPHKIQGHLCSAVIPTIIRVCPEALGLIIDFVIQKAKNLELLEKKKWPGNALSFLRSVYNCLSEVTKISFNEFTCMALDNVNKTKLSSEDILEPLRTLISQLHQLQDLLTKYRCHLSLAQFLQETTESVTFRMLDKVVALELISQTLETQIRPYMRENNLKEDHVFSKYVKDLLERCGRVTSYIGEAPWEAKARAVIDCIRDPGQRCEGVLEVIKWAPIPWSSGVEKLVKESLTLNHPKIAKLHEQCHLVEVKKMMLKYGVKNVDVPSHNAAERLIYFMLSQDKPDCVEDALKVMESFDLRMKREIYTFRLRHLITTGEVDSCLELLKSLEADLSLVCGRQIINFAIVELNDTNQFCGQNFHREKQLFAEAAMYTAKHLLNMTKDPVEKKYFQEMYTTIRNVYCLQVEFDLYPSLFEYCDPDFRISTVGKFMSNLFPGDEPTKQTKSYAKAYRLADILQIPHATLQGQMAIQAASARNISMAVSICRKLFESSPSETAETLYEVVQTFFQLQAIPEDTEVEEVYLSQMRHLPDITYRLACQAVTVCHPDMLPRYIELCKGASLLQSVSQQCESCEWNQLTELEEPPLVKPLDSSECSLDGMFKEDALVMRSDVIVPLVSQFNLNNPLLNGTDSTEEDDNINSQGNSSSVSGLCQAVIPIVQHLRENSHLQLAYQFSMNMLTTVTQYALQQDMGLPIFSEEEEQRIGRDKEYVSTIDKNSQSLLKDLVGNILLKITNCSKVDTKLGVAYMTSRSRKEAMDTMMKVMNSAGQNYKKLMSLSHIGLALGELFQDAKVVDHCKRLEVNATWGHRLGKLKICFKSAFHGQMAAKLKLLPLIAQNEAADIGLVKEFCRAFSLDEDEGLLLYLNHLFVHPDNTFIGSIHQNKTSILARAKQVCQEIQNSDVLVDRLSQLYQRTNSYDYETLEFFLGELQRLDGNATVDRILMDSLPPESKTRLPFHPMMDGEPWKVLTPELKKQTVGKCLPIAKLLKLSIDTLYMMTVQNMVGEHAAACHCADGESDKTHWNWDVMDANHQLLEDVRTLLSHVQNCETALAGARWMVTKLPMGAEKVLGLKGCIAYAELWHNSLPEESAEKEKARAAYVKFSGMYKRLATEQILCLHGLRDSELLQLANKPAVLIQKLYEHPSITETEITSNKTIPDIHGAVESIAKVNDFDLNWLKRSLVEKWLPSCATKSSDADSTLTFNLDNLKLMEDEFMLKEDEDDKNLKRVMFLLKSGPIEEAAFLLLNYAFKNQEVDDAVVTNMCRIRAFCCLLQLQDEDVLQTHCKMSSDKIRHLLRILLYLVELEKLHINHSVETFEDCNKDGLVRGIWRNHSHQKSVRHLSLTQFTVGPFRY</sequence>
<dbReference type="Pfam" id="PF24506">
    <property type="entry name" value="KNTC1_N"/>
    <property type="match status" value="1"/>
</dbReference>
<accession>A0ABD3WG21</accession>
<dbReference type="InterPro" id="IPR052802">
    <property type="entry name" value="KNTC1"/>
</dbReference>
<feature type="domain" description="KNTC1 N-terminal" evidence="2">
    <location>
        <begin position="15"/>
        <end position="363"/>
    </location>
</feature>
<dbReference type="SUPFAM" id="SSF50978">
    <property type="entry name" value="WD40 repeat-like"/>
    <property type="match status" value="1"/>
</dbReference>
<dbReference type="InterPro" id="IPR019527">
    <property type="entry name" value="RZZ-complex_KNTC1/ROD_C"/>
</dbReference>
<feature type="domain" description="KNTC1 first ARM-repeats" evidence="5">
    <location>
        <begin position="372"/>
        <end position="623"/>
    </location>
</feature>
<dbReference type="InterPro" id="IPR055402">
    <property type="entry name" value="KNTC1_N"/>
</dbReference>
<protein>
    <recommendedName>
        <fullName evidence="8">Kinetochore-associated protein 1</fullName>
    </recommendedName>
</protein>
<dbReference type="InterPro" id="IPR055403">
    <property type="entry name" value="ARM_KNTC1_1st"/>
</dbReference>
<comment type="caution">
    <text evidence="6">The sequence shown here is derived from an EMBL/GenBank/DDBJ whole genome shotgun (WGS) entry which is preliminary data.</text>
</comment>
<evidence type="ECO:0008006" key="8">
    <source>
        <dbReference type="Google" id="ProtNLM"/>
    </source>
</evidence>
<organism evidence="6 7">
    <name type="scientific">Sinanodonta woodiana</name>
    <name type="common">Chinese pond mussel</name>
    <name type="synonym">Anodonta woodiana</name>
    <dbReference type="NCBI Taxonomy" id="1069815"/>
    <lineage>
        <taxon>Eukaryota</taxon>
        <taxon>Metazoa</taxon>
        <taxon>Spiralia</taxon>
        <taxon>Lophotrochozoa</taxon>
        <taxon>Mollusca</taxon>
        <taxon>Bivalvia</taxon>
        <taxon>Autobranchia</taxon>
        <taxon>Heteroconchia</taxon>
        <taxon>Palaeoheterodonta</taxon>
        <taxon>Unionida</taxon>
        <taxon>Unionoidea</taxon>
        <taxon>Unionidae</taxon>
        <taxon>Unioninae</taxon>
        <taxon>Sinanodonta</taxon>
    </lineage>
</organism>
<evidence type="ECO:0000313" key="6">
    <source>
        <dbReference type="EMBL" id="KAL3872886.1"/>
    </source>
</evidence>
<feature type="domain" description="RZZ complex subunit KNTC1/ROD C-terminal" evidence="1">
    <location>
        <begin position="1518"/>
        <end position="1909"/>
    </location>
</feature>
<dbReference type="InterPro" id="IPR055404">
    <property type="entry name" value="ARM_KNTC1_2nd"/>
</dbReference>
<evidence type="ECO:0000259" key="4">
    <source>
        <dbReference type="Pfam" id="PF24516"/>
    </source>
</evidence>
<dbReference type="Pfam" id="PF10493">
    <property type="entry name" value="Rod_C"/>
    <property type="match status" value="1"/>
</dbReference>
<keyword evidence="7" id="KW-1185">Reference proteome</keyword>
<feature type="domain" description="KNTC1 third ARM-repeats" evidence="3">
    <location>
        <begin position="1295"/>
        <end position="1499"/>
    </location>
</feature>
<dbReference type="Pfam" id="PF24516">
    <property type="entry name" value="ARM_KNTC1_2nd"/>
    <property type="match status" value="1"/>
</dbReference>
<reference evidence="6 7" key="1">
    <citation type="submission" date="2024-11" db="EMBL/GenBank/DDBJ databases">
        <title>Chromosome-level genome assembly of the freshwater bivalve Anodonta woodiana.</title>
        <authorList>
            <person name="Chen X."/>
        </authorList>
    </citation>
    <scope>NUCLEOTIDE SEQUENCE [LARGE SCALE GENOMIC DNA]</scope>
    <source>
        <strain evidence="6">MN2024</strain>
        <tissue evidence="6">Gills</tissue>
    </source>
</reference>
<evidence type="ECO:0000259" key="2">
    <source>
        <dbReference type="Pfam" id="PF24506"/>
    </source>
</evidence>
<evidence type="ECO:0000259" key="3">
    <source>
        <dbReference type="Pfam" id="PF24515"/>
    </source>
</evidence>
<evidence type="ECO:0000313" key="7">
    <source>
        <dbReference type="Proteomes" id="UP001634394"/>
    </source>
</evidence>